<dbReference type="InterPro" id="IPR013429">
    <property type="entry name" value="Regulatory_FmdB_Zinc_ribbon"/>
</dbReference>
<name>A0A848CBL2_9BACT</name>
<feature type="compositionally biased region" description="Low complexity" evidence="1">
    <location>
        <begin position="80"/>
        <end position="89"/>
    </location>
</feature>
<reference evidence="3 4" key="1">
    <citation type="submission" date="2020-04" db="EMBL/GenBank/DDBJ databases">
        <authorList>
            <person name="Hitch T.C.A."/>
            <person name="Wylensek D."/>
            <person name="Clavel T."/>
        </authorList>
    </citation>
    <scope>NUCLEOTIDE SEQUENCE [LARGE SCALE GENOMIC DNA]</scope>
    <source>
        <strain evidence="3 4">PG-251-APC-1</strain>
    </source>
</reference>
<comment type="caution">
    <text evidence="3">The sequence shown here is derived from an EMBL/GenBank/DDBJ whole genome shotgun (WGS) entry which is preliminary data.</text>
</comment>
<dbReference type="Pfam" id="PF09723">
    <property type="entry name" value="Zn_ribbon_8"/>
    <property type="match status" value="1"/>
</dbReference>
<sequence length="98" mass="9705">MPLYDFVCPACGAQFEELAFGDETPACPQCGHAETQRQMSVPSPLKTGAFPFKPGPVHPLASKMGKGLAGCGQAGGCGGSTPAAPSSGSACGGNGKFS</sequence>
<dbReference type="NCBIfam" id="TIGR02605">
    <property type="entry name" value="CxxC_CxxC_SSSS"/>
    <property type="match status" value="1"/>
</dbReference>
<dbReference type="SMART" id="SM00834">
    <property type="entry name" value="CxxC_CXXC_SSSS"/>
    <property type="match status" value="1"/>
</dbReference>
<evidence type="ECO:0000259" key="2">
    <source>
        <dbReference type="SMART" id="SM00834"/>
    </source>
</evidence>
<evidence type="ECO:0000256" key="1">
    <source>
        <dbReference type="SAM" id="MobiDB-lite"/>
    </source>
</evidence>
<feature type="region of interest" description="Disordered" evidence="1">
    <location>
        <begin position="76"/>
        <end position="98"/>
    </location>
</feature>
<dbReference type="EMBL" id="JABAFY010000015">
    <property type="protein sequence ID" value="NME52005.1"/>
    <property type="molecule type" value="Genomic_DNA"/>
</dbReference>
<dbReference type="Proteomes" id="UP000522333">
    <property type="component" value="Unassembled WGS sequence"/>
</dbReference>
<dbReference type="AlphaFoldDB" id="A0A848CBL2"/>
<dbReference type="RefSeq" id="WP_168935407.1">
    <property type="nucleotide sequence ID" value="NZ_CAJKKT010000030.1"/>
</dbReference>
<organism evidence="3 4">
    <name type="scientific">Desulfovibrio piger</name>
    <dbReference type="NCBI Taxonomy" id="901"/>
    <lineage>
        <taxon>Bacteria</taxon>
        <taxon>Pseudomonadati</taxon>
        <taxon>Thermodesulfobacteriota</taxon>
        <taxon>Desulfovibrionia</taxon>
        <taxon>Desulfovibrionales</taxon>
        <taxon>Desulfovibrionaceae</taxon>
        <taxon>Desulfovibrio</taxon>
    </lineage>
</organism>
<evidence type="ECO:0000313" key="4">
    <source>
        <dbReference type="Proteomes" id="UP000522333"/>
    </source>
</evidence>
<feature type="domain" description="Putative regulatory protein FmdB zinc ribbon" evidence="2">
    <location>
        <begin position="1"/>
        <end position="40"/>
    </location>
</feature>
<protein>
    <submittedName>
        <fullName evidence="3">Zinc ribbon domain-containing protein</fullName>
    </submittedName>
</protein>
<proteinExistence type="predicted"/>
<accession>A0A848CBL2</accession>
<evidence type="ECO:0000313" key="3">
    <source>
        <dbReference type="EMBL" id="NME52005.1"/>
    </source>
</evidence>
<gene>
    <name evidence="3" type="ORF">HF854_05575</name>
</gene>